<feature type="transmembrane region" description="Helical" evidence="11">
    <location>
        <begin position="99"/>
        <end position="116"/>
    </location>
</feature>
<proteinExistence type="predicted"/>
<evidence type="ECO:0000256" key="11">
    <source>
        <dbReference type="SAM" id="Phobius"/>
    </source>
</evidence>
<evidence type="ECO:0000256" key="5">
    <source>
        <dbReference type="ARBA" id="ARBA00022741"/>
    </source>
</evidence>
<dbReference type="EMBL" id="ABIC01000021">
    <property type="protein sequence ID" value="EDQ00410.1"/>
    <property type="molecule type" value="Genomic_DNA"/>
</dbReference>
<keyword evidence="5" id="KW-0547">Nucleotide-binding</keyword>
<evidence type="ECO:0000256" key="10">
    <source>
        <dbReference type="ARBA" id="ARBA00023136"/>
    </source>
</evidence>
<evidence type="ECO:0000313" key="13">
    <source>
        <dbReference type="EMBL" id="EDQ00410.1"/>
    </source>
</evidence>
<keyword evidence="8 11" id="KW-1133">Transmembrane helix</keyword>
<sequence>MNVTTEKGPGVNKAIASQHLKHFLAAFVLVSLAAGLWVWLLQTFESELVWLIFYPAVIAVALYAGLYAGLLATVLACLAVTFLWPLFVTHPFIENRFDLLDMAIFAVTCSFISYLVEAVHRL</sequence>
<evidence type="ECO:0000256" key="3">
    <source>
        <dbReference type="ARBA" id="ARBA00022679"/>
    </source>
</evidence>
<evidence type="ECO:0000256" key="4">
    <source>
        <dbReference type="ARBA" id="ARBA00022692"/>
    </source>
</evidence>
<keyword evidence="10 11" id="KW-0472">Membrane</keyword>
<dbReference type="Pfam" id="PF13493">
    <property type="entry name" value="DUF4118"/>
    <property type="match status" value="1"/>
</dbReference>
<evidence type="ECO:0000256" key="8">
    <source>
        <dbReference type="ARBA" id="ARBA00022989"/>
    </source>
</evidence>
<dbReference type="GO" id="GO:0016301">
    <property type="term" value="F:kinase activity"/>
    <property type="evidence" value="ECO:0007669"/>
    <property type="project" value="UniProtKB-KW"/>
</dbReference>
<organism evidence="13 14">
    <name type="scientific">Shewanella benthica KT99</name>
    <dbReference type="NCBI Taxonomy" id="314608"/>
    <lineage>
        <taxon>Bacteria</taxon>
        <taxon>Pseudomonadati</taxon>
        <taxon>Pseudomonadota</taxon>
        <taxon>Gammaproteobacteria</taxon>
        <taxon>Alteromonadales</taxon>
        <taxon>Shewanellaceae</taxon>
        <taxon>Shewanella</taxon>
    </lineage>
</organism>
<dbReference type="AlphaFoldDB" id="A9DC92"/>
<evidence type="ECO:0000256" key="6">
    <source>
        <dbReference type="ARBA" id="ARBA00022777"/>
    </source>
</evidence>
<keyword evidence="4 11" id="KW-0812">Transmembrane</keyword>
<dbReference type="Proteomes" id="UP000005839">
    <property type="component" value="Unassembled WGS sequence"/>
</dbReference>
<reference evidence="13 14" key="1">
    <citation type="submission" date="2007-10" db="EMBL/GenBank/DDBJ databases">
        <authorList>
            <person name="Yayanos A."/>
            <person name="Ferriera S."/>
            <person name="Johnson J."/>
            <person name="Kravitz S."/>
            <person name="Halpern A."/>
            <person name="Remington K."/>
            <person name="Beeson K."/>
            <person name="Tran B."/>
            <person name="Rogers Y.-H."/>
            <person name="Friedman R."/>
            <person name="Venter J.C."/>
        </authorList>
    </citation>
    <scope>NUCLEOTIDE SEQUENCE [LARGE SCALE GENOMIC DNA]</scope>
    <source>
        <strain evidence="13 14">KT99</strain>
    </source>
</reference>
<keyword evidence="14" id="KW-1185">Reference proteome</keyword>
<evidence type="ECO:0000313" key="14">
    <source>
        <dbReference type="Proteomes" id="UP000005839"/>
    </source>
</evidence>
<dbReference type="RefSeq" id="WP_005500061.1">
    <property type="nucleotide sequence ID" value="NZ_ABIC01000021.1"/>
</dbReference>
<evidence type="ECO:0000256" key="1">
    <source>
        <dbReference type="ARBA" id="ARBA00004141"/>
    </source>
</evidence>
<feature type="transmembrane region" description="Helical" evidence="11">
    <location>
        <begin position="20"/>
        <end position="41"/>
    </location>
</feature>
<evidence type="ECO:0000259" key="12">
    <source>
        <dbReference type="Pfam" id="PF13493"/>
    </source>
</evidence>
<dbReference type="GO" id="GO:0005524">
    <property type="term" value="F:ATP binding"/>
    <property type="evidence" value="ECO:0007669"/>
    <property type="project" value="UniProtKB-KW"/>
</dbReference>
<protein>
    <recommendedName>
        <fullName evidence="12">Sensor protein KdpD transmembrane domain-containing protein</fullName>
    </recommendedName>
</protein>
<evidence type="ECO:0000256" key="9">
    <source>
        <dbReference type="ARBA" id="ARBA00023012"/>
    </source>
</evidence>
<dbReference type="Gene3D" id="1.20.120.620">
    <property type="entry name" value="Backbone structure of the membrane domain of e. Coli histidine kinase receptor kdpd"/>
    <property type="match status" value="1"/>
</dbReference>
<keyword evidence="9" id="KW-0902">Two-component regulatory system</keyword>
<keyword evidence="3" id="KW-0808">Transferase</keyword>
<evidence type="ECO:0000256" key="2">
    <source>
        <dbReference type="ARBA" id="ARBA00022553"/>
    </source>
</evidence>
<accession>A9DC92</accession>
<keyword evidence="6" id="KW-0418">Kinase</keyword>
<comment type="subcellular location">
    <subcellularLocation>
        <location evidence="1">Membrane</location>
        <topology evidence="1">Multi-pass membrane protein</topology>
    </subcellularLocation>
</comment>
<feature type="domain" description="Sensor protein KdpD transmembrane" evidence="12">
    <location>
        <begin position="24"/>
        <end position="121"/>
    </location>
</feature>
<keyword evidence="2" id="KW-0597">Phosphoprotein</keyword>
<keyword evidence="7" id="KW-0067">ATP-binding</keyword>
<dbReference type="GO" id="GO:0016020">
    <property type="term" value="C:membrane"/>
    <property type="evidence" value="ECO:0007669"/>
    <property type="project" value="UniProtKB-SubCell"/>
</dbReference>
<gene>
    <name evidence="13" type="ORF">KT99_11183</name>
</gene>
<feature type="transmembrane region" description="Helical" evidence="11">
    <location>
        <begin position="48"/>
        <end position="64"/>
    </location>
</feature>
<comment type="caution">
    <text evidence="13">The sequence shown here is derived from an EMBL/GenBank/DDBJ whole genome shotgun (WGS) entry which is preliminary data.</text>
</comment>
<dbReference type="InterPro" id="IPR025201">
    <property type="entry name" value="KdpD_TM"/>
</dbReference>
<dbReference type="InterPro" id="IPR038318">
    <property type="entry name" value="KdpD_sf"/>
</dbReference>
<dbReference type="GO" id="GO:0000160">
    <property type="term" value="P:phosphorelay signal transduction system"/>
    <property type="evidence" value="ECO:0007669"/>
    <property type="project" value="UniProtKB-KW"/>
</dbReference>
<name>A9DC92_9GAMM</name>
<evidence type="ECO:0000256" key="7">
    <source>
        <dbReference type="ARBA" id="ARBA00022840"/>
    </source>
</evidence>
<dbReference type="STRING" id="314608.KT99_11183"/>